<sequence>MAPMLDSMQSLVDAYVKIDWLCFDECKLRPADCQDDCDCDSCERSDNSNDYQEDCDCNSCGNNRVLLKGLSEAVNLTMISETTKYPQHKVQFEGSVDPTLRYAASEHLTVQVMCNAVDERILKLLKFLGMYTCSPACNVIFIKLNEE</sequence>
<evidence type="ECO:0000313" key="1">
    <source>
        <dbReference type="EMBL" id="TVT96722.1"/>
    </source>
</evidence>
<proteinExistence type="predicted"/>
<reference evidence="1 2" key="1">
    <citation type="journal article" date="2019" name="Sci. Rep.">
        <title>A high-quality genome of Eragrostis curvula grass provides insights into Poaceae evolution and supports new strategies to enhance forage quality.</title>
        <authorList>
            <person name="Carballo J."/>
            <person name="Santos B.A.C.M."/>
            <person name="Zappacosta D."/>
            <person name="Garbus I."/>
            <person name="Selva J.P."/>
            <person name="Gallo C.A."/>
            <person name="Diaz A."/>
            <person name="Albertini E."/>
            <person name="Caccamo M."/>
            <person name="Echenique V."/>
        </authorList>
    </citation>
    <scope>NUCLEOTIDE SEQUENCE [LARGE SCALE GENOMIC DNA]</scope>
    <source>
        <strain evidence="2">cv. Victoria</strain>
        <tissue evidence="1">Leaf</tissue>
    </source>
</reference>
<organism evidence="1 2">
    <name type="scientific">Eragrostis curvula</name>
    <name type="common">weeping love grass</name>
    <dbReference type="NCBI Taxonomy" id="38414"/>
    <lineage>
        <taxon>Eukaryota</taxon>
        <taxon>Viridiplantae</taxon>
        <taxon>Streptophyta</taxon>
        <taxon>Embryophyta</taxon>
        <taxon>Tracheophyta</taxon>
        <taxon>Spermatophyta</taxon>
        <taxon>Magnoliopsida</taxon>
        <taxon>Liliopsida</taxon>
        <taxon>Poales</taxon>
        <taxon>Poaceae</taxon>
        <taxon>PACMAD clade</taxon>
        <taxon>Chloridoideae</taxon>
        <taxon>Eragrostideae</taxon>
        <taxon>Eragrostidinae</taxon>
        <taxon>Eragrostis</taxon>
    </lineage>
</organism>
<keyword evidence="2" id="KW-1185">Reference proteome</keyword>
<accession>A0A5J9SCY4</accession>
<dbReference type="Proteomes" id="UP000324897">
    <property type="component" value="Unassembled WGS sequence"/>
</dbReference>
<dbReference type="EMBL" id="RWGY01001135">
    <property type="protein sequence ID" value="TVT96722.1"/>
    <property type="molecule type" value="Genomic_DNA"/>
</dbReference>
<feature type="non-terminal residue" evidence="1">
    <location>
        <position position="1"/>
    </location>
</feature>
<evidence type="ECO:0000313" key="2">
    <source>
        <dbReference type="Proteomes" id="UP000324897"/>
    </source>
</evidence>
<gene>
    <name evidence="1" type="ORF">EJB05_58079</name>
</gene>
<dbReference type="AlphaFoldDB" id="A0A5J9SCY4"/>
<name>A0A5J9SCY4_9POAL</name>
<protein>
    <submittedName>
        <fullName evidence="1">Uncharacterized protein</fullName>
    </submittedName>
</protein>
<dbReference type="Gramene" id="TVT96722">
    <property type="protein sequence ID" value="TVT96722"/>
    <property type="gene ID" value="EJB05_58079"/>
</dbReference>
<comment type="caution">
    <text evidence="1">The sequence shown here is derived from an EMBL/GenBank/DDBJ whole genome shotgun (WGS) entry which is preliminary data.</text>
</comment>